<dbReference type="OrthoDB" id="10259487at2759"/>
<comment type="catalytic activity">
    <reaction evidence="10">
        <text>(S)-2,3,4,5-tetrahydrodipicolinate + NADP(+) + H2O = (2S,4S)-4-hydroxy-2,3,4,5-tetrahydrodipicolinate + NADPH + H(+)</text>
        <dbReference type="Rhea" id="RHEA:35331"/>
        <dbReference type="ChEBI" id="CHEBI:15377"/>
        <dbReference type="ChEBI" id="CHEBI:15378"/>
        <dbReference type="ChEBI" id="CHEBI:16845"/>
        <dbReference type="ChEBI" id="CHEBI:57783"/>
        <dbReference type="ChEBI" id="CHEBI:58349"/>
        <dbReference type="ChEBI" id="CHEBI:67139"/>
        <dbReference type="EC" id="1.17.1.8"/>
    </reaction>
</comment>
<name>K0RG42_THAOC</name>
<dbReference type="OMA" id="GKQIVAM"/>
<dbReference type="Proteomes" id="UP000266841">
    <property type="component" value="Unassembled WGS sequence"/>
</dbReference>
<dbReference type="InterPro" id="IPR011859">
    <property type="entry name" value="Dihydrodipicolinate_Rdtase_pln"/>
</dbReference>
<proteinExistence type="inferred from homology"/>
<dbReference type="AlphaFoldDB" id="K0RG42"/>
<dbReference type="eggNOG" id="ENOG502QPSY">
    <property type="taxonomic scope" value="Eukaryota"/>
</dbReference>
<dbReference type="Gene3D" id="3.40.50.720">
    <property type="entry name" value="NAD(P)-binding Rossmann-like Domain"/>
    <property type="match status" value="1"/>
</dbReference>
<reference evidence="15 16" key="1">
    <citation type="journal article" date="2012" name="Genome Biol.">
        <title>Genome and low-iron response of an oceanic diatom adapted to chronic iron limitation.</title>
        <authorList>
            <person name="Lommer M."/>
            <person name="Specht M."/>
            <person name="Roy A.S."/>
            <person name="Kraemer L."/>
            <person name="Andreson R."/>
            <person name="Gutowska M.A."/>
            <person name="Wolf J."/>
            <person name="Bergner S.V."/>
            <person name="Schilhabel M.B."/>
            <person name="Klostermeier U.C."/>
            <person name="Beiko R.G."/>
            <person name="Rosenstiel P."/>
            <person name="Hippler M."/>
            <person name="Laroche J."/>
        </authorList>
    </citation>
    <scope>NUCLEOTIDE SEQUENCE [LARGE SCALE GENOMIC DNA]</scope>
    <source>
        <strain evidence="15 16">CCMP1005</strain>
    </source>
</reference>
<comment type="similarity">
    <text evidence="1">Belongs to the DapB family.</text>
</comment>
<dbReference type="PANTHER" id="PTHR20836:SF0">
    <property type="entry name" value="4-HYDROXY-TETRAHYDRODIPICOLINATE REDUCTASE 1, CHLOROPLASTIC-RELATED"/>
    <property type="match status" value="1"/>
</dbReference>
<evidence type="ECO:0000256" key="3">
    <source>
        <dbReference type="ARBA" id="ARBA00022857"/>
    </source>
</evidence>
<dbReference type="EMBL" id="AGNL01048426">
    <property type="protein sequence ID" value="EJK45557.1"/>
    <property type="molecule type" value="Genomic_DNA"/>
</dbReference>
<dbReference type="GO" id="GO:0009570">
    <property type="term" value="C:chloroplast stroma"/>
    <property type="evidence" value="ECO:0007669"/>
    <property type="project" value="TreeGrafter"/>
</dbReference>
<keyword evidence="4" id="KW-0220">Diaminopimelate biosynthesis</keyword>
<keyword evidence="6" id="KW-0520">NAD</keyword>
<evidence type="ECO:0000256" key="4">
    <source>
        <dbReference type="ARBA" id="ARBA00022915"/>
    </source>
</evidence>
<comment type="caution">
    <text evidence="15">The sequence shown here is derived from an EMBL/GenBank/DDBJ whole genome shotgun (WGS) entry which is preliminary data.</text>
</comment>
<evidence type="ECO:0000259" key="13">
    <source>
        <dbReference type="Pfam" id="PF01113"/>
    </source>
</evidence>
<evidence type="ECO:0000256" key="9">
    <source>
        <dbReference type="ARBA" id="ARBA00038983"/>
    </source>
</evidence>
<dbReference type="GO" id="GO:0070402">
    <property type="term" value="F:NADPH binding"/>
    <property type="evidence" value="ECO:0007669"/>
    <property type="project" value="InterPro"/>
</dbReference>
<keyword evidence="5" id="KW-0560">Oxidoreductase</keyword>
<evidence type="ECO:0000256" key="10">
    <source>
        <dbReference type="ARBA" id="ARBA00049080"/>
    </source>
</evidence>
<evidence type="ECO:0000256" key="1">
    <source>
        <dbReference type="ARBA" id="ARBA00006642"/>
    </source>
</evidence>
<dbReference type="InterPro" id="IPR000846">
    <property type="entry name" value="DapB_N"/>
</dbReference>
<dbReference type="GO" id="GO:0008839">
    <property type="term" value="F:4-hydroxy-tetrahydrodipicolinate reductase"/>
    <property type="evidence" value="ECO:0007669"/>
    <property type="project" value="UniProtKB-EC"/>
</dbReference>
<dbReference type="EC" id="1.17.1.8" evidence="9"/>
<feature type="region of interest" description="Disordered" evidence="12">
    <location>
        <begin position="34"/>
        <end position="56"/>
    </location>
</feature>
<evidence type="ECO:0000256" key="6">
    <source>
        <dbReference type="ARBA" id="ARBA00023027"/>
    </source>
</evidence>
<evidence type="ECO:0000256" key="7">
    <source>
        <dbReference type="ARBA" id="ARBA00023154"/>
    </source>
</evidence>
<dbReference type="GO" id="GO:0019877">
    <property type="term" value="P:diaminopimelate biosynthetic process"/>
    <property type="evidence" value="ECO:0007669"/>
    <property type="project" value="UniProtKB-KW"/>
</dbReference>
<comment type="pathway">
    <text evidence="8">Amino-acid biosynthesis; L-lysine biosynthesis via DAP pathway; (S)-tetrahydrodipicolinate from L-aspartate: step 4/4.</text>
</comment>
<dbReference type="Pfam" id="PF01113">
    <property type="entry name" value="DapB_N"/>
    <property type="match status" value="1"/>
</dbReference>
<comment type="catalytic activity">
    <reaction evidence="11">
        <text>(S)-2,3,4,5-tetrahydrodipicolinate + NAD(+) + H2O = (2S,4S)-4-hydroxy-2,3,4,5-tetrahydrodipicolinate + NADH + H(+)</text>
        <dbReference type="Rhea" id="RHEA:35323"/>
        <dbReference type="ChEBI" id="CHEBI:15377"/>
        <dbReference type="ChEBI" id="CHEBI:15378"/>
        <dbReference type="ChEBI" id="CHEBI:16845"/>
        <dbReference type="ChEBI" id="CHEBI:57540"/>
        <dbReference type="ChEBI" id="CHEBI:57945"/>
        <dbReference type="ChEBI" id="CHEBI:67139"/>
        <dbReference type="EC" id="1.17.1.8"/>
    </reaction>
</comment>
<accession>K0RG42</accession>
<dbReference type="SUPFAM" id="SSF51735">
    <property type="entry name" value="NAD(P)-binding Rossmann-fold domains"/>
    <property type="match status" value="1"/>
</dbReference>
<evidence type="ECO:0000313" key="15">
    <source>
        <dbReference type="EMBL" id="EJK45557.1"/>
    </source>
</evidence>
<keyword evidence="3" id="KW-0521">NADP</keyword>
<evidence type="ECO:0000256" key="2">
    <source>
        <dbReference type="ARBA" id="ARBA00022605"/>
    </source>
</evidence>
<dbReference type="InterPro" id="IPR022663">
    <property type="entry name" value="DapB_C"/>
</dbReference>
<organism evidence="15 16">
    <name type="scientific">Thalassiosira oceanica</name>
    <name type="common">Marine diatom</name>
    <dbReference type="NCBI Taxonomy" id="159749"/>
    <lineage>
        <taxon>Eukaryota</taxon>
        <taxon>Sar</taxon>
        <taxon>Stramenopiles</taxon>
        <taxon>Ochrophyta</taxon>
        <taxon>Bacillariophyta</taxon>
        <taxon>Coscinodiscophyceae</taxon>
        <taxon>Thalassiosirophycidae</taxon>
        <taxon>Thalassiosirales</taxon>
        <taxon>Thalassiosiraceae</taxon>
        <taxon>Thalassiosira</taxon>
    </lineage>
</organism>
<evidence type="ECO:0000256" key="12">
    <source>
        <dbReference type="SAM" id="MobiDB-lite"/>
    </source>
</evidence>
<protein>
    <recommendedName>
        <fullName evidence="9">4-hydroxy-tetrahydrodipicolinate reductase</fullName>
        <ecNumber evidence="9">1.17.1.8</ecNumber>
    </recommendedName>
</protein>
<evidence type="ECO:0000259" key="14">
    <source>
        <dbReference type="Pfam" id="PF05173"/>
    </source>
</evidence>
<dbReference type="PANTHER" id="PTHR20836">
    <property type="entry name" value="DIHYDRODIPICOLINATE REDUCTASE"/>
    <property type="match status" value="1"/>
</dbReference>
<keyword evidence="7" id="KW-0457">Lysine biosynthesis</keyword>
<gene>
    <name evidence="15" type="ORF">THAOC_35827</name>
</gene>
<evidence type="ECO:0000313" key="16">
    <source>
        <dbReference type="Proteomes" id="UP000266841"/>
    </source>
</evidence>
<evidence type="ECO:0000256" key="5">
    <source>
        <dbReference type="ARBA" id="ARBA00023002"/>
    </source>
</evidence>
<evidence type="ECO:0000256" key="11">
    <source>
        <dbReference type="ARBA" id="ARBA00049396"/>
    </source>
</evidence>
<evidence type="ECO:0000256" key="8">
    <source>
        <dbReference type="ARBA" id="ARBA00037922"/>
    </source>
</evidence>
<dbReference type="GO" id="GO:0009089">
    <property type="term" value="P:lysine biosynthetic process via diaminopimelate"/>
    <property type="evidence" value="ECO:0007669"/>
    <property type="project" value="InterPro"/>
</dbReference>
<keyword evidence="2" id="KW-0028">Amino-acid biosynthesis</keyword>
<dbReference type="InterPro" id="IPR023940">
    <property type="entry name" value="DHDPR_bac"/>
</dbReference>
<dbReference type="InterPro" id="IPR036291">
    <property type="entry name" value="NAD(P)-bd_dom_sf"/>
</dbReference>
<feature type="domain" description="Dihydrodipicolinate reductase N-terminal" evidence="13">
    <location>
        <begin position="61"/>
        <end position="197"/>
    </location>
</feature>
<keyword evidence="16" id="KW-1185">Reference proteome</keyword>
<dbReference type="Gene3D" id="3.30.360.10">
    <property type="entry name" value="Dihydrodipicolinate Reductase, domain 2"/>
    <property type="match status" value="1"/>
</dbReference>
<sequence length="347" mass="36902">MKSSNLLLAGGLACRLHQAYPWTQSCRTVVRQRTVSPSRMTETTQTDGGADADAEDPASLRVMVNGMPGPMASAAAEACLRKGLSLSPVAMTGPDIEPSTVTVTDDVTGRSADVRLIPANEDGREEIKSSLAGIREAAGKENVLAIDYTHPSAVNGNAVFYAENDLPFVMGTTGGDRDKLMDDVVSRKAFAVIAPNMGKQIVAMQAGLEDLATKFPSAFAGYKLKVTESHQKTKADTSGTAKAVIDSLKTLSDDDFNIEKDIEMLRDDESSLAFGVSEDALNGHAFHTYTLTSPDKSVQFELKHNVEGRTVYAEGTADAVKFLATKVGSGEGKVYSMIDVLRSGGLE</sequence>
<feature type="domain" description="Dihydrodipicolinate reductase C-terminal" evidence="14">
    <location>
        <begin position="207"/>
        <end position="341"/>
    </location>
</feature>
<dbReference type="Pfam" id="PF05173">
    <property type="entry name" value="DapB_C"/>
    <property type="match status" value="1"/>
</dbReference>
<dbReference type="PROSITE" id="PS51257">
    <property type="entry name" value="PROKAR_LIPOPROTEIN"/>
    <property type="match status" value="1"/>
</dbReference>
<dbReference type="NCBIfam" id="TIGR02130">
    <property type="entry name" value="dapB_plant"/>
    <property type="match status" value="1"/>
</dbReference>